<evidence type="ECO:0000256" key="5">
    <source>
        <dbReference type="ARBA" id="ARBA00035318"/>
    </source>
</evidence>
<dbReference type="Proteomes" id="UP001201812">
    <property type="component" value="Unassembled WGS sequence"/>
</dbReference>
<dbReference type="PANTHER" id="PTHR11127:SF2">
    <property type="entry name" value="LARGE RIBOSOMAL SUBUNIT PROTEIN EL14"/>
    <property type="match status" value="1"/>
</dbReference>
<dbReference type="GO" id="GO:0022625">
    <property type="term" value="C:cytosolic large ribosomal subunit"/>
    <property type="evidence" value="ECO:0007669"/>
    <property type="project" value="TreeGrafter"/>
</dbReference>
<accession>A0AAD4N286</accession>
<dbReference type="GO" id="GO:0003723">
    <property type="term" value="F:RNA binding"/>
    <property type="evidence" value="ECO:0007669"/>
    <property type="project" value="InterPro"/>
</dbReference>
<feature type="domain" description="Large ribosomal subunit protein eL14" evidence="6">
    <location>
        <begin position="47"/>
        <end position="120"/>
    </location>
</feature>
<keyword evidence="3" id="KW-0687">Ribonucleoprotein</keyword>
<name>A0AAD4N286_9BILA</name>
<keyword evidence="2 7" id="KW-0689">Ribosomal protein</keyword>
<dbReference type="CDD" id="cd23702">
    <property type="entry name" value="eL14"/>
    <property type="match status" value="1"/>
</dbReference>
<reference evidence="7" key="1">
    <citation type="submission" date="2022-01" db="EMBL/GenBank/DDBJ databases">
        <title>Genome Sequence Resource for Two Populations of Ditylenchus destructor, the Migratory Endoparasitic Phytonematode.</title>
        <authorList>
            <person name="Zhang H."/>
            <person name="Lin R."/>
            <person name="Xie B."/>
        </authorList>
    </citation>
    <scope>NUCLEOTIDE SEQUENCE</scope>
    <source>
        <strain evidence="7">BazhouSP</strain>
    </source>
</reference>
<sequence length="138" mass="15920">MIYNKYVEIGRVAYIAKGKDQGKLAVIVNVVDGNRVLLDGPVSGVKRGVRNFKDLHLTKFKVPLRVGQRTKHVQKSYEEEDIAGKWQNSQWAKKLAMRQLRSSLNDFERFKVLRAKQLRNRILKVELGKLRKSAKTSK</sequence>
<evidence type="ECO:0000313" key="8">
    <source>
        <dbReference type="Proteomes" id="UP001201812"/>
    </source>
</evidence>
<dbReference type="PANTHER" id="PTHR11127">
    <property type="entry name" value="60S RIBOSOMAL PROTEIN L14"/>
    <property type="match status" value="1"/>
</dbReference>
<dbReference type="Pfam" id="PF01929">
    <property type="entry name" value="Ribosomal_L14e"/>
    <property type="match status" value="1"/>
</dbReference>
<dbReference type="AlphaFoldDB" id="A0AAD4N286"/>
<evidence type="ECO:0000256" key="4">
    <source>
        <dbReference type="ARBA" id="ARBA00035215"/>
    </source>
</evidence>
<dbReference type="GO" id="GO:0003735">
    <property type="term" value="F:structural constituent of ribosome"/>
    <property type="evidence" value="ECO:0007669"/>
    <property type="project" value="InterPro"/>
</dbReference>
<dbReference type="InterPro" id="IPR008991">
    <property type="entry name" value="Translation_prot_SH3-like_sf"/>
</dbReference>
<evidence type="ECO:0000313" key="7">
    <source>
        <dbReference type="EMBL" id="KAI1708875.1"/>
    </source>
</evidence>
<proteinExistence type="inferred from homology"/>
<dbReference type="GO" id="GO:0006412">
    <property type="term" value="P:translation"/>
    <property type="evidence" value="ECO:0007669"/>
    <property type="project" value="InterPro"/>
</dbReference>
<gene>
    <name evidence="7" type="ORF">DdX_11632</name>
</gene>
<dbReference type="InterPro" id="IPR014722">
    <property type="entry name" value="Rib_uL2_dom2"/>
</dbReference>
<evidence type="ECO:0000256" key="2">
    <source>
        <dbReference type="ARBA" id="ARBA00022980"/>
    </source>
</evidence>
<dbReference type="Gene3D" id="2.30.30.30">
    <property type="match status" value="1"/>
</dbReference>
<dbReference type="InterPro" id="IPR039660">
    <property type="entry name" value="Ribosomal_eL14"/>
</dbReference>
<dbReference type="GO" id="GO:0042273">
    <property type="term" value="P:ribosomal large subunit biogenesis"/>
    <property type="evidence" value="ECO:0007669"/>
    <property type="project" value="TreeGrafter"/>
</dbReference>
<dbReference type="InterPro" id="IPR002784">
    <property type="entry name" value="Ribosomal_eL14_dom"/>
</dbReference>
<organism evidence="7 8">
    <name type="scientific">Ditylenchus destructor</name>
    <dbReference type="NCBI Taxonomy" id="166010"/>
    <lineage>
        <taxon>Eukaryota</taxon>
        <taxon>Metazoa</taxon>
        <taxon>Ecdysozoa</taxon>
        <taxon>Nematoda</taxon>
        <taxon>Chromadorea</taxon>
        <taxon>Rhabditida</taxon>
        <taxon>Tylenchina</taxon>
        <taxon>Tylenchomorpha</taxon>
        <taxon>Sphaerularioidea</taxon>
        <taxon>Anguinidae</taxon>
        <taxon>Anguininae</taxon>
        <taxon>Ditylenchus</taxon>
    </lineage>
</organism>
<protein>
    <recommendedName>
        <fullName evidence="4">Large ribosomal subunit protein eL14</fullName>
    </recommendedName>
    <alternativeName>
        <fullName evidence="5">60S ribosomal protein L14</fullName>
    </alternativeName>
</protein>
<dbReference type="SUPFAM" id="SSF50104">
    <property type="entry name" value="Translation proteins SH3-like domain"/>
    <property type="match status" value="1"/>
</dbReference>
<keyword evidence="8" id="KW-1185">Reference proteome</keyword>
<evidence type="ECO:0000256" key="1">
    <source>
        <dbReference type="ARBA" id="ARBA00006592"/>
    </source>
</evidence>
<evidence type="ECO:0000256" key="3">
    <source>
        <dbReference type="ARBA" id="ARBA00023274"/>
    </source>
</evidence>
<comment type="caution">
    <text evidence="7">The sequence shown here is derived from an EMBL/GenBank/DDBJ whole genome shotgun (WGS) entry which is preliminary data.</text>
</comment>
<evidence type="ECO:0000259" key="6">
    <source>
        <dbReference type="Pfam" id="PF01929"/>
    </source>
</evidence>
<dbReference type="EMBL" id="JAKKPZ010000033">
    <property type="protein sequence ID" value="KAI1708875.1"/>
    <property type="molecule type" value="Genomic_DNA"/>
</dbReference>
<dbReference type="Gene3D" id="6.10.250.2270">
    <property type="match status" value="1"/>
</dbReference>
<comment type="similarity">
    <text evidence="1">Belongs to the eukaryotic ribosomal protein eL14 family.</text>
</comment>